<sequence>MLLCEVQHCKFKKYIDKILEKKVEKCLKSELFPQIRNSLVIK</sequence>
<dbReference type="Proteomes" id="UP000267517">
    <property type="component" value="Chromosome I"/>
</dbReference>
<proteinExistence type="predicted"/>
<accession>A0A250KHH6</accession>
<organism evidence="1 2">
    <name type="scientific">Prevotella melaninogenica</name>
    <dbReference type="NCBI Taxonomy" id="28132"/>
    <lineage>
        <taxon>Bacteria</taxon>
        <taxon>Pseudomonadati</taxon>
        <taxon>Bacteroidota</taxon>
        <taxon>Bacteroidia</taxon>
        <taxon>Bacteroidales</taxon>
        <taxon>Prevotellaceae</taxon>
        <taxon>Prevotella</taxon>
    </lineage>
</organism>
<protein>
    <submittedName>
        <fullName evidence="1">Uncharacterized protein</fullName>
    </submittedName>
</protein>
<dbReference type="EMBL" id="AP018049">
    <property type="protein sequence ID" value="BBA29128.1"/>
    <property type="molecule type" value="Genomic_DNA"/>
</dbReference>
<gene>
    <name evidence="1" type="ORF">PMEL1_01052</name>
</gene>
<evidence type="ECO:0000313" key="2">
    <source>
        <dbReference type="Proteomes" id="UP000267517"/>
    </source>
</evidence>
<evidence type="ECO:0000313" key="1">
    <source>
        <dbReference type="EMBL" id="BBA29128.1"/>
    </source>
</evidence>
<dbReference type="AlphaFoldDB" id="A0A250KHH6"/>
<name>A0A250KHH6_9BACT</name>
<reference evidence="1 2" key="1">
    <citation type="submission" date="2017-05" db="EMBL/GenBank/DDBJ databases">
        <title>whole genome sequence of Prevotella melaninogenica GAI 07411.</title>
        <authorList>
            <person name="Kondo Y."/>
            <person name="Hoshino T."/>
        </authorList>
    </citation>
    <scope>NUCLEOTIDE SEQUENCE [LARGE SCALE GENOMIC DNA]</scope>
    <source>
        <strain evidence="1 2">GAI 07411</strain>
    </source>
</reference>